<evidence type="ECO:0000256" key="4">
    <source>
        <dbReference type="ARBA" id="ARBA00023015"/>
    </source>
</evidence>
<feature type="domain" description="MID" evidence="8">
    <location>
        <begin position="604"/>
        <end position="732"/>
    </location>
</feature>
<evidence type="ECO:0000256" key="6">
    <source>
        <dbReference type="ARBA" id="ARBA00023242"/>
    </source>
</evidence>
<dbReference type="EMBL" id="JNBS01000288">
    <property type="protein sequence ID" value="OQS06964.1"/>
    <property type="molecule type" value="Genomic_DNA"/>
</dbReference>
<reference evidence="9 10" key="1">
    <citation type="journal article" date="2014" name="Genome Biol. Evol.">
        <title>The secreted proteins of Achlya hypogyna and Thraustotheca clavata identify the ancestral oomycete secretome and reveal gene acquisitions by horizontal gene transfer.</title>
        <authorList>
            <person name="Misner I."/>
            <person name="Blouin N."/>
            <person name="Leonard G."/>
            <person name="Richards T.A."/>
            <person name="Lane C.E."/>
        </authorList>
    </citation>
    <scope>NUCLEOTIDE SEQUENCE [LARGE SCALE GENOMIC DNA]</scope>
    <source>
        <strain evidence="9 10">ATCC 34112</strain>
    </source>
</reference>
<dbReference type="OrthoDB" id="103819at2759"/>
<keyword evidence="10" id="KW-1185">Reference proteome</keyword>
<evidence type="ECO:0000256" key="3">
    <source>
        <dbReference type="ARBA" id="ARBA00022491"/>
    </source>
</evidence>
<dbReference type="InterPro" id="IPR041285">
    <property type="entry name" value="MID_MedPIWI"/>
</dbReference>
<dbReference type="GO" id="GO:0005634">
    <property type="term" value="C:nucleus"/>
    <property type="evidence" value="ECO:0007669"/>
    <property type="project" value="UniProtKB-SubCell"/>
</dbReference>
<dbReference type="AlphaFoldDB" id="A0A1W0A9I9"/>
<sequence length="1064" mass="120159">MRTNAWSLGNVSQVDYRVFSSNDDRRRFDRLVQWTSSQFPLLVSMQEDDVWAFSMDVQGPTQSIPSEFDTLEAQSGSWQPTEANSEQDEKIKRMLLLAIEKQVETWLLKHATMEYMGTHCSVGTAPAFRKENEFLEVNEPQFVFRTLSSNRKDMWETFTDKNVPSSAFKIQAQFVHTNQLWLHFQTFTKDVLAHTRGITHPHELWKRLEAMPCEGFGADSMIDVWTIQDVSLIGVTTIPPLFPSIVIKNEQPTIKRQRTIDSVDSSVKSPPPVSSPFAQEESKRKTPSTVSPLQSHATDDEAMTPISPELAQKKDCLCVDFGYENTPPRISRHVHIYRQVPPKVAKRKRKAGSEWRVMERVTQTIVPTPEDDCFDMPDDVDKLVPLPLPRRPESIPILHLLSDCVTKELEANRVPSVTPLEPTPLFTALEYQVEPKEDIDQLRYMPRGKRPYNAPLPGVEIKSELKTALIPELPQQPSLDQVVTQVEEIHLGTTIAIRESLVGWRHDRGAWKPQTPNGLVPSSYKQRDELLSKFIQPYLMQYGTKSKTTLEWQTPDMTIGLVTTTMKARIPDLCVSKTEVAVPIAPNLLPEWSLRGFQPMGPTKNLDYVVLCPQTQQDWLLGLVNRYMAAVRAAYIRLSLGDHEPLDIATRWNSSISTDTIRTDMENATLLIRKSEIANDALQTYREAATILRPFLSEGPTKQAFARSAIANVIYLVAPFARTDSHNLKRLLGAVALGLFGSNDVEWKDSVVFEILYLDELLDTTTPSSITERAFALYDKVLDKVSLTYESAGQKPLTRYVNEKLFHLADDEFDDVACQAFLGYKLTCGWLLASLVDATGSLTDVFACKVDTDVIQENDMEMLLEKLFAFAVLSRPAECKKKRCVVCVTKVLDTLQPEEQKAWQCVWKKMMAQDAKKYESHIKMCLITSLNVPKYLQWHNEAQNGLSTLVIAESEALLHLSPFDVLPGECRVGKETSVLALALERRGKSDFGLILSVDAVLKNKELEEEVEDGEVEGPVAKLATQLNDHTWLTMHPVLAVKQSPYPLHVAAVERMASFVADTTS</sequence>
<feature type="compositionally biased region" description="Polar residues" evidence="7">
    <location>
        <begin position="287"/>
        <end position="296"/>
    </location>
</feature>
<protein>
    <recommendedName>
        <fullName evidence="8">MID domain-containing protein</fullName>
    </recommendedName>
</protein>
<evidence type="ECO:0000256" key="1">
    <source>
        <dbReference type="ARBA" id="ARBA00004123"/>
    </source>
</evidence>
<evidence type="ECO:0000259" key="8">
    <source>
        <dbReference type="Pfam" id="PF18296"/>
    </source>
</evidence>
<comment type="caution">
    <text evidence="9">The sequence shown here is derived from an EMBL/GenBank/DDBJ whole genome shotgun (WGS) entry which is preliminary data.</text>
</comment>
<evidence type="ECO:0000256" key="5">
    <source>
        <dbReference type="ARBA" id="ARBA00023163"/>
    </source>
</evidence>
<keyword evidence="3" id="KW-0678">Repressor</keyword>
<comment type="similarity">
    <text evidence="2">Belongs to the Mediator complex subunit 13 family.</text>
</comment>
<dbReference type="STRING" id="74557.A0A1W0A9I9"/>
<name>A0A1W0A9I9_9STRA</name>
<proteinExistence type="inferred from homology"/>
<dbReference type="Proteomes" id="UP000243217">
    <property type="component" value="Unassembled WGS sequence"/>
</dbReference>
<dbReference type="Pfam" id="PF18296">
    <property type="entry name" value="MID_MedPIWI"/>
    <property type="match status" value="1"/>
</dbReference>
<feature type="region of interest" description="Disordered" evidence="7">
    <location>
        <begin position="257"/>
        <end position="307"/>
    </location>
</feature>
<evidence type="ECO:0000313" key="9">
    <source>
        <dbReference type="EMBL" id="OQS06964.1"/>
    </source>
</evidence>
<keyword evidence="6" id="KW-0539">Nucleus</keyword>
<evidence type="ECO:0000256" key="7">
    <source>
        <dbReference type="SAM" id="MobiDB-lite"/>
    </source>
</evidence>
<comment type="subcellular location">
    <subcellularLocation>
        <location evidence="1">Nucleus</location>
    </subcellularLocation>
</comment>
<keyword evidence="5" id="KW-0804">Transcription</keyword>
<evidence type="ECO:0000256" key="2">
    <source>
        <dbReference type="ARBA" id="ARBA00009354"/>
    </source>
</evidence>
<organism evidence="9 10">
    <name type="scientific">Thraustotheca clavata</name>
    <dbReference type="NCBI Taxonomy" id="74557"/>
    <lineage>
        <taxon>Eukaryota</taxon>
        <taxon>Sar</taxon>
        <taxon>Stramenopiles</taxon>
        <taxon>Oomycota</taxon>
        <taxon>Saprolegniomycetes</taxon>
        <taxon>Saprolegniales</taxon>
        <taxon>Achlyaceae</taxon>
        <taxon>Thraustotheca</taxon>
    </lineage>
</organism>
<accession>A0A1W0A9I9</accession>
<evidence type="ECO:0000313" key="10">
    <source>
        <dbReference type="Proteomes" id="UP000243217"/>
    </source>
</evidence>
<keyword evidence="4" id="KW-0805">Transcription regulation</keyword>
<gene>
    <name evidence="9" type="ORF">THRCLA_01018</name>
</gene>